<dbReference type="GO" id="GO:0008295">
    <property type="term" value="P:spermidine biosynthetic process"/>
    <property type="evidence" value="ECO:0007669"/>
    <property type="project" value="InterPro"/>
</dbReference>
<dbReference type="EMBL" id="LAZR01004148">
    <property type="protein sequence ID" value="KKN11312.1"/>
    <property type="molecule type" value="Genomic_DNA"/>
</dbReference>
<dbReference type="Pfam" id="PF02675">
    <property type="entry name" value="AdoMet_dc"/>
    <property type="match status" value="1"/>
</dbReference>
<dbReference type="CDD" id="cd02440">
    <property type="entry name" value="AdoMet_MTases"/>
    <property type="match status" value="1"/>
</dbReference>
<keyword evidence="6" id="KW-0456">Lyase</keyword>
<evidence type="ECO:0000259" key="9">
    <source>
        <dbReference type="Pfam" id="PF01861"/>
    </source>
</evidence>
<evidence type="ECO:0000256" key="8">
    <source>
        <dbReference type="ARBA" id="ARBA00023317"/>
    </source>
</evidence>
<reference evidence="10" key="1">
    <citation type="journal article" date="2015" name="Nature">
        <title>Complex archaea that bridge the gap between prokaryotes and eukaryotes.</title>
        <authorList>
            <person name="Spang A."/>
            <person name="Saw J.H."/>
            <person name="Jorgensen S.L."/>
            <person name="Zaremba-Niedzwiedzka K."/>
            <person name="Martijn J."/>
            <person name="Lind A.E."/>
            <person name="van Eijk R."/>
            <person name="Schleper C."/>
            <person name="Guy L."/>
            <person name="Ettema T.J."/>
        </authorList>
    </citation>
    <scope>NUCLEOTIDE SEQUENCE</scope>
</reference>
<dbReference type="PANTHER" id="PTHR33866">
    <property type="entry name" value="S-ADENOSYLMETHIONINE DECARBOXYLASE PROENZYME"/>
    <property type="match status" value="1"/>
</dbReference>
<comment type="cofactor">
    <cofactor evidence="1">
        <name>pyruvate</name>
        <dbReference type="ChEBI" id="CHEBI:15361"/>
    </cofactor>
</comment>
<name>A0A0F9NHB7_9ZZZZ</name>
<dbReference type="InterPro" id="IPR016067">
    <property type="entry name" value="S-AdoMet_deCO2ase_core"/>
</dbReference>
<dbReference type="Pfam" id="PF01861">
    <property type="entry name" value="BpsA_C"/>
    <property type="match status" value="1"/>
</dbReference>
<evidence type="ECO:0000256" key="2">
    <source>
        <dbReference type="ARBA" id="ARBA00022793"/>
    </source>
</evidence>
<evidence type="ECO:0000256" key="4">
    <source>
        <dbReference type="ARBA" id="ARBA00023115"/>
    </source>
</evidence>
<dbReference type="InterPro" id="IPR002723">
    <property type="entry name" value="BpsA_C"/>
</dbReference>
<dbReference type="GO" id="GO:0004014">
    <property type="term" value="F:adenosylmethionine decarboxylase activity"/>
    <property type="evidence" value="ECO:0007669"/>
    <property type="project" value="InterPro"/>
</dbReference>
<dbReference type="InterPro" id="IPR029063">
    <property type="entry name" value="SAM-dependent_MTases_sf"/>
</dbReference>
<comment type="caution">
    <text evidence="10">The sequence shown here is derived from an EMBL/GenBank/DDBJ whole genome shotgun (WGS) entry which is preliminary data.</text>
</comment>
<feature type="domain" description="N(4)-bis(aminopropyl)spermidine synthase C-terminal" evidence="9">
    <location>
        <begin position="115"/>
        <end position="312"/>
    </location>
</feature>
<keyword evidence="8" id="KW-0670">Pyruvate</keyword>
<keyword evidence="4" id="KW-0620">Polyamine biosynthesis</keyword>
<dbReference type="GO" id="GO:0005829">
    <property type="term" value="C:cytosol"/>
    <property type="evidence" value="ECO:0007669"/>
    <property type="project" value="TreeGrafter"/>
</dbReference>
<dbReference type="GO" id="GO:0032259">
    <property type="term" value="P:methylation"/>
    <property type="evidence" value="ECO:0007669"/>
    <property type="project" value="InterPro"/>
</dbReference>
<dbReference type="PROSITE" id="PS00092">
    <property type="entry name" value="N6_MTASE"/>
    <property type="match status" value="1"/>
</dbReference>
<dbReference type="InterPro" id="IPR017716">
    <property type="entry name" value="S-AdoMet_deCOase_pro-enz"/>
</dbReference>
<keyword evidence="3" id="KW-0068">Autocatalytic cleavage</keyword>
<keyword evidence="7" id="KW-0704">Schiff base</keyword>
<evidence type="ECO:0000256" key="5">
    <source>
        <dbReference type="ARBA" id="ARBA00023145"/>
    </source>
</evidence>
<dbReference type="InterPro" id="IPR003826">
    <property type="entry name" value="AdoMetDC_fam_prok"/>
</dbReference>
<keyword evidence="5" id="KW-0865">Zymogen</keyword>
<dbReference type="GO" id="GO:0003676">
    <property type="term" value="F:nucleic acid binding"/>
    <property type="evidence" value="ECO:0007669"/>
    <property type="project" value="InterPro"/>
</dbReference>
<dbReference type="PANTHER" id="PTHR33866:SF2">
    <property type="entry name" value="S-ADENOSYLMETHIONINE DECARBOXYLASE PROENZYME"/>
    <property type="match status" value="1"/>
</dbReference>
<accession>A0A0F9NHB7</accession>
<evidence type="ECO:0000256" key="7">
    <source>
        <dbReference type="ARBA" id="ARBA00023270"/>
    </source>
</evidence>
<sequence>MAIEVEKILTLVSERAQLAEGIEGVRSILLTMYRYPSLKNKKLAQKTGIAIPVIAAVRAELVKSGIIEKRNKLGYKGKNWVKERLHLFYDYDPLPDNFDITLNKIPDELSSLNICEEYFKDRPIPNYALDQAHADISTVIKRTLYLLKKGDIEGRKIIFLGDDDATSIVVGLTGLAEEIAVLDIDKRVLDFLSELVEKLAIKNVKFIYHDLRDACPKNILNKYDIAVMDPPYTNQGLRLYLKRAKQLLKTNISINNKRHSTIGKKCILCFGNKPPEEMHKVQLSILDHGFTIREMIPDFNHYNGASILGQFSHLYYLQLNEIPYNEINLSLKSIPIYTSELKNKQSVPFHPNGYHFVGEMRFTNQKLLQENEKIQKIFLDSLNFAKLKIHDIYNHRYQPYGYSAVVILKSSHAAIHTWPEYGYISIDIFICDEFSKGLKVIQQLRDKFKPDKSEFFYIERAKNSIMNYKPIRIEH</sequence>
<evidence type="ECO:0000256" key="1">
    <source>
        <dbReference type="ARBA" id="ARBA00001928"/>
    </source>
</evidence>
<gene>
    <name evidence="10" type="ORF">LCGC14_1027760</name>
</gene>
<dbReference type="Gene3D" id="3.40.50.150">
    <property type="entry name" value="Vaccinia Virus protein VP39"/>
    <property type="match status" value="1"/>
</dbReference>
<dbReference type="SUPFAM" id="SSF53335">
    <property type="entry name" value="S-adenosyl-L-methionine-dependent methyltransferases"/>
    <property type="match status" value="1"/>
</dbReference>
<dbReference type="NCBIfam" id="TIGR03330">
    <property type="entry name" value="SAM_DCase_Bsu"/>
    <property type="match status" value="1"/>
</dbReference>
<dbReference type="GO" id="GO:0008168">
    <property type="term" value="F:methyltransferase activity"/>
    <property type="evidence" value="ECO:0007669"/>
    <property type="project" value="InterPro"/>
</dbReference>
<keyword evidence="2" id="KW-0210">Decarboxylase</keyword>
<dbReference type="AlphaFoldDB" id="A0A0F9NHB7"/>
<evidence type="ECO:0000313" key="10">
    <source>
        <dbReference type="EMBL" id="KKN11312.1"/>
    </source>
</evidence>
<proteinExistence type="predicted"/>
<protein>
    <recommendedName>
        <fullName evidence="9">N(4)-bis(aminopropyl)spermidine synthase C-terminal domain-containing protein</fullName>
    </recommendedName>
</protein>
<organism evidence="10">
    <name type="scientific">marine sediment metagenome</name>
    <dbReference type="NCBI Taxonomy" id="412755"/>
    <lineage>
        <taxon>unclassified sequences</taxon>
        <taxon>metagenomes</taxon>
        <taxon>ecological metagenomes</taxon>
    </lineage>
</organism>
<dbReference type="Gene3D" id="3.60.90.10">
    <property type="entry name" value="S-adenosylmethionine decarboxylase"/>
    <property type="match status" value="1"/>
</dbReference>
<evidence type="ECO:0000256" key="6">
    <source>
        <dbReference type="ARBA" id="ARBA00023239"/>
    </source>
</evidence>
<evidence type="ECO:0000256" key="3">
    <source>
        <dbReference type="ARBA" id="ARBA00022813"/>
    </source>
</evidence>
<dbReference type="SUPFAM" id="SSF56276">
    <property type="entry name" value="S-adenosylmethionine decarboxylase"/>
    <property type="match status" value="1"/>
</dbReference>
<dbReference type="InterPro" id="IPR002052">
    <property type="entry name" value="DNA_methylase_N6_adenine_CS"/>
</dbReference>